<reference evidence="1" key="1">
    <citation type="journal article" date="2015" name="Nature">
        <title>Complex archaea that bridge the gap between prokaryotes and eukaryotes.</title>
        <authorList>
            <person name="Spang A."/>
            <person name="Saw J.H."/>
            <person name="Jorgensen S.L."/>
            <person name="Zaremba-Niedzwiedzka K."/>
            <person name="Martijn J."/>
            <person name="Lind A.E."/>
            <person name="van Eijk R."/>
            <person name="Schleper C."/>
            <person name="Guy L."/>
            <person name="Ettema T.J."/>
        </authorList>
    </citation>
    <scope>NUCLEOTIDE SEQUENCE</scope>
</reference>
<organism evidence="1">
    <name type="scientific">marine sediment metagenome</name>
    <dbReference type="NCBI Taxonomy" id="412755"/>
    <lineage>
        <taxon>unclassified sequences</taxon>
        <taxon>metagenomes</taxon>
        <taxon>ecological metagenomes</taxon>
    </lineage>
</organism>
<evidence type="ECO:0000313" key="1">
    <source>
        <dbReference type="EMBL" id="KKN46618.1"/>
    </source>
</evidence>
<comment type="caution">
    <text evidence="1">The sequence shown here is derived from an EMBL/GenBank/DDBJ whole genome shotgun (WGS) entry which is preliminary data.</text>
</comment>
<gene>
    <name evidence="1" type="ORF">LCGC14_0671230</name>
</gene>
<sequence>MKAEAIVDDHDYLTCNNGACEQCSAAQKQQCVTAACDGLTASVRDRRDNGGTHQTVRARALDLIRVVVADLEIE</sequence>
<dbReference type="AlphaFoldDB" id="A0A0F9TYY4"/>
<protein>
    <submittedName>
        <fullName evidence="1">Uncharacterized protein</fullName>
    </submittedName>
</protein>
<name>A0A0F9TYY4_9ZZZZ</name>
<proteinExistence type="predicted"/>
<accession>A0A0F9TYY4</accession>
<dbReference type="EMBL" id="LAZR01001321">
    <property type="protein sequence ID" value="KKN46618.1"/>
    <property type="molecule type" value="Genomic_DNA"/>
</dbReference>